<feature type="region of interest" description="Disordered" evidence="2">
    <location>
        <begin position="322"/>
        <end position="353"/>
    </location>
</feature>
<dbReference type="SUPFAM" id="SSF111369">
    <property type="entry name" value="HlyD-like secretion proteins"/>
    <property type="match status" value="1"/>
</dbReference>
<gene>
    <name evidence="5" type="ORF">OCV63_07090</name>
</gene>
<evidence type="ECO:0000256" key="3">
    <source>
        <dbReference type="SAM" id="Phobius"/>
    </source>
</evidence>
<name>A0ABT2RWH5_9FIRM</name>
<dbReference type="Gene3D" id="2.40.30.170">
    <property type="match status" value="1"/>
</dbReference>
<dbReference type="PANTHER" id="PTHR30469:SF15">
    <property type="entry name" value="HLYD FAMILY OF SECRETION PROTEINS"/>
    <property type="match status" value="1"/>
</dbReference>
<dbReference type="NCBIfam" id="TIGR01730">
    <property type="entry name" value="RND_mfp"/>
    <property type="match status" value="1"/>
</dbReference>
<proteinExistence type="inferred from homology"/>
<keyword evidence="3" id="KW-0812">Transmembrane</keyword>
<sequence>MEEKKSLMEEWEDDELTAEQEDQKAKKGLFKKRAPKEKKAKKEKTPLTPEQKKKRRKRIIIGGVVVVVLAVTILPRAFSGPSYPVVSVREVTLGSVTQAVDGSGTVESQEVKTYFSPVSATVSDFDLQVGDTVEAGDTLLTYDGAELDDLYRQAELTGSAANYGYRDSIEKDNKNASEYKRSSEALDIINRQLDEEDDNVDHLNKRVNEYTGYQGDSSNKLADLRSQQDASKAAIAALDAANRELKDAQFALDNSTLDKTGEDYKKLQDAVTVARNAVTQATKPAADAQASLPNIEKSIQEEQEHYNDIVKKLDSYQERLKDAQENKSKLETSKSKEEGIKDSSDAAKLSGSAKSQLAAQNNLSTLEAQMTKDDIQQGKDGIKADFSGVVTKVAAVAGGPAAKGGELFTVASSEDVVVEMSITKYDLEKMEEGQKATVTLAGHTYEGTVQKLSRIAEKNEKGTPVVSAQVKIDNPDENIYLGLEAKVNVQGRSVKDVLVVPAECVNSGQDGDFCYVVNADGVVEKKMIEKGLSSDDSVEVKSGLAAGDKVISGGLTTGIEEGIHVTAVEE</sequence>
<feature type="transmembrane region" description="Helical" evidence="3">
    <location>
        <begin position="59"/>
        <end position="78"/>
    </location>
</feature>
<dbReference type="Gene3D" id="2.40.420.20">
    <property type="match status" value="1"/>
</dbReference>
<feature type="region of interest" description="Disordered" evidence="2">
    <location>
        <begin position="1"/>
        <end position="54"/>
    </location>
</feature>
<keyword evidence="6" id="KW-1185">Reference proteome</keyword>
<feature type="domain" description="Multidrug resistance protein MdtA-like C-terminal permuted SH3" evidence="4">
    <location>
        <begin position="496"/>
        <end position="555"/>
    </location>
</feature>
<dbReference type="PANTHER" id="PTHR30469">
    <property type="entry name" value="MULTIDRUG RESISTANCE PROTEIN MDTA"/>
    <property type="match status" value="1"/>
</dbReference>
<dbReference type="EMBL" id="JAOQKC010000007">
    <property type="protein sequence ID" value="MCU6696660.1"/>
    <property type="molecule type" value="Genomic_DNA"/>
</dbReference>
<keyword evidence="3" id="KW-0472">Membrane</keyword>
<keyword evidence="3" id="KW-1133">Transmembrane helix</keyword>
<feature type="compositionally biased region" description="Basic and acidic residues" evidence="2">
    <location>
        <begin position="322"/>
        <end position="345"/>
    </location>
</feature>
<evidence type="ECO:0000313" key="6">
    <source>
        <dbReference type="Proteomes" id="UP001652461"/>
    </source>
</evidence>
<evidence type="ECO:0000256" key="2">
    <source>
        <dbReference type="SAM" id="MobiDB-lite"/>
    </source>
</evidence>
<evidence type="ECO:0000259" key="4">
    <source>
        <dbReference type="Pfam" id="PF25967"/>
    </source>
</evidence>
<dbReference type="Gene3D" id="1.20.5.340">
    <property type="match status" value="1"/>
</dbReference>
<evidence type="ECO:0000256" key="1">
    <source>
        <dbReference type="ARBA" id="ARBA00009477"/>
    </source>
</evidence>
<feature type="compositionally biased region" description="Acidic residues" evidence="2">
    <location>
        <begin position="9"/>
        <end position="20"/>
    </location>
</feature>
<dbReference type="RefSeq" id="WP_158363149.1">
    <property type="nucleotide sequence ID" value="NZ_JAOQKC010000007.1"/>
</dbReference>
<dbReference type="Pfam" id="PF25967">
    <property type="entry name" value="RND-MFP_C"/>
    <property type="match status" value="1"/>
</dbReference>
<comment type="similarity">
    <text evidence="1">Belongs to the membrane fusion protein (MFP) (TC 8.A.1) family.</text>
</comment>
<dbReference type="InterPro" id="IPR058627">
    <property type="entry name" value="MdtA-like_C"/>
</dbReference>
<comment type="caution">
    <text evidence="5">The sequence shown here is derived from an EMBL/GenBank/DDBJ whole genome shotgun (WGS) entry which is preliminary data.</text>
</comment>
<organism evidence="5 6">
    <name type="scientific">Laedolimicola ammoniilytica</name>
    <dbReference type="NCBI Taxonomy" id="2981771"/>
    <lineage>
        <taxon>Bacteria</taxon>
        <taxon>Bacillati</taxon>
        <taxon>Bacillota</taxon>
        <taxon>Clostridia</taxon>
        <taxon>Lachnospirales</taxon>
        <taxon>Lachnospiraceae</taxon>
        <taxon>Laedolimicola</taxon>
    </lineage>
</organism>
<protein>
    <submittedName>
        <fullName evidence="5">Efflux RND transporter periplasmic adaptor subunit</fullName>
    </submittedName>
</protein>
<feature type="compositionally biased region" description="Basic residues" evidence="2">
    <location>
        <begin position="26"/>
        <end position="42"/>
    </location>
</feature>
<evidence type="ECO:0000313" key="5">
    <source>
        <dbReference type="EMBL" id="MCU6696660.1"/>
    </source>
</evidence>
<accession>A0ABT2RWH5</accession>
<dbReference type="Proteomes" id="UP001652461">
    <property type="component" value="Unassembled WGS sequence"/>
</dbReference>
<dbReference type="InterPro" id="IPR006143">
    <property type="entry name" value="RND_pump_MFP"/>
</dbReference>
<reference evidence="5 6" key="1">
    <citation type="journal article" date="2021" name="ISME Commun">
        <title>Automated analysis of genomic sequences facilitates high-throughput and comprehensive description of bacteria.</title>
        <authorList>
            <person name="Hitch T.C.A."/>
        </authorList>
    </citation>
    <scope>NUCLEOTIDE SEQUENCE [LARGE SCALE GENOMIC DNA]</scope>
    <source>
        <strain evidence="5 6">Sanger_04</strain>
    </source>
</reference>